<accession>A0AAE0KXI3</accession>
<proteinExistence type="predicted"/>
<comment type="caution">
    <text evidence="1">The sequence shown here is derived from an EMBL/GenBank/DDBJ whole genome shotgun (WGS) entry which is preliminary data.</text>
</comment>
<sequence>MEGCVQGCWVWRCSRGPGGVVGVCCAGWRDVCRAAGCGDAAVLEGYTRSGHGNGLFAPPLLKLVVGNMPTVQGEVYEGTRHGRGQYQRLFGENIGNARVVCADWRNGRIHKRHADISACSVATALAHQASTRSEQHSEQVRKEVMPSILQMMQRQQKGWMPLAESDSPELPLVTSAVTSGESGADEPQIGDRARSLGSATTPAPRHRLGQEVFSCVRAAADPAELLAYCLTLDLPFARAHHMAQIGQLGKGTRLPSVRVWSLGGAVMRGDAIGMVELGKGKG</sequence>
<evidence type="ECO:0000313" key="2">
    <source>
        <dbReference type="Proteomes" id="UP001190700"/>
    </source>
</evidence>
<gene>
    <name evidence="1" type="ORF">CYMTET_26839</name>
</gene>
<protein>
    <submittedName>
        <fullName evidence="1">Uncharacterized protein</fullName>
    </submittedName>
</protein>
<dbReference type="AlphaFoldDB" id="A0AAE0KXI3"/>
<dbReference type="EMBL" id="LGRX02014564">
    <property type="protein sequence ID" value="KAK3264421.1"/>
    <property type="molecule type" value="Genomic_DNA"/>
</dbReference>
<feature type="non-terminal residue" evidence="1">
    <location>
        <position position="282"/>
    </location>
</feature>
<evidence type="ECO:0000313" key="1">
    <source>
        <dbReference type="EMBL" id="KAK3264421.1"/>
    </source>
</evidence>
<keyword evidence="2" id="KW-1185">Reference proteome</keyword>
<dbReference type="Proteomes" id="UP001190700">
    <property type="component" value="Unassembled WGS sequence"/>
</dbReference>
<organism evidence="1 2">
    <name type="scientific">Cymbomonas tetramitiformis</name>
    <dbReference type="NCBI Taxonomy" id="36881"/>
    <lineage>
        <taxon>Eukaryota</taxon>
        <taxon>Viridiplantae</taxon>
        <taxon>Chlorophyta</taxon>
        <taxon>Pyramimonadophyceae</taxon>
        <taxon>Pyramimonadales</taxon>
        <taxon>Pyramimonadaceae</taxon>
        <taxon>Cymbomonas</taxon>
    </lineage>
</organism>
<reference evidence="1 2" key="1">
    <citation type="journal article" date="2015" name="Genome Biol. Evol.">
        <title>Comparative Genomics of a Bacterivorous Green Alga Reveals Evolutionary Causalities and Consequences of Phago-Mixotrophic Mode of Nutrition.</title>
        <authorList>
            <person name="Burns J.A."/>
            <person name="Paasch A."/>
            <person name="Narechania A."/>
            <person name="Kim E."/>
        </authorList>
    </citation>
    <scope>NUCLEOTIDE SEQUENCE [LARGE SCALE GENOMIC DNA]</scope>
    <source>
        <strain evidence="1 2">PLY_AMNH</strain>
    </source>
</reference>
<name>A0AAE0KXI3_9CHLO</name>